<gene>
    <name evidence="1" type="ORF">F5144DRAFT_601998</name>
</gene>
<organism evidence="1 2">
    <name type="scientific">Chaetomium tenue</name>
    <dbReference type="NCBI Taxonomy" id="1854479"/>
    <lineage>
        <taxon>Eukaryota</taxon>
        <taxon>Fungi</taxon>
        <taxon>Dikarya</taxon>
        <taxon>Ascomycota</taxon>
        <taxon>Pezizomycotina</taxon>
        <taxon>Sordariomycetes</taxon>
        <taxon>Sordariomycetidae</taxon>
        <taxon>Sordariales</taxon>
        <taxon>Chaetomiaceae</taxon>
        <taxon>Chaetomium</taxon>
    </lineage>
</organism>
<keyword evidence="2" id="KW-1185">Reference proteome</keyword>
<dbReference type="EMBL" id="JAGIZQ010000003">
    <property type="protein sequence ID" value="KAH6637330.1"/>
    <property type="molecule type" value="Genomic_DNA"/>
</dbReference>
<protein>
    <submittedName>
        <fullName evidence="1">Uncharacterized protein</fullName>
    </submittedName>
</protein>
<proteinExistence type="predicted"/>
<sequence>MANPHTNTIPLSIHSVKLTVFPNAASEDAHNIVVHSKWSGGTAKANTTAEAIAAAKLSAALTDDRIRARAAFMRSLRVPMVVVAGVAV</sequence>
<name>A0ACB7PH78_9PEZI</name>
<accession>A0ACB7PH78</accession>
<evidence type="ECO:0000313" key="1">
    <source>
        <dbReference type="EMBL" id="KAH6637330.1"/>
    </source>
</evidence>
<comment type="caution">
    <text evidence="1">The sequence shown here is derived from an EMBL/GenBank/DDBJ whole genome shotgun (WGS) entry which is preliminary data.</text>
</comment>
<evidence type="ECO:0000313" key="2">
    <source>
        <dbReference type="Proteomes" id="UP000724584"/>
    </source>
</evidence>
<dbReference type="Proteomes" id="UP000724584">
    <property type="component" value="Unassembled WGS sequence"/>
</dbReference>
<reference evidence="1 2" key="1">
    <citation type="journal article" date="2021" name="Nat. Commun.">
        <title>Genetic determinants of endophytism in the Arabidopsis root mycobiome.</title>
        <authorList>
            <person name="Mesny F."/>
            <person name="Miyauchi S."/>
            <person name="Thiergart T."/>
            <person name="Pickel B."/>
            <person name="Atanasova L."/>
            <person name="Karlsson M."/>
            <person name="Huettel B."/>
            <person name="Barry K.W."/>
            <person name="Haridas S."/>
            <person name="Chen C."/>
            <person name="Bauer D."/>
            <person name="Andreopoulos W."/>
            <person name="Pangilinan J."/>
            <person name="LaButti K."/>
            <person name="Riley R."/>
            <person name="Lipzen A."/>
            <person name="Clum A."/>
            <person name="Drula E."/>
            <person name="Henrissat B."/>
            <person name="Kohler A."/>
            <person name="Grigoriev I.V."/>
            <person name="Martin F.M."/>
            <person name="Hacquard S."/>
        </authorList>
    </citation>
    <scope>NUCLEOTIDE SEQUENCE [LARGE SCALE GENOMIC DNA]</scope>
    <source>
        <strain evidence="1 2">MPI-SDFR-AT-0079</strain>
    </source>
</reference>